<dbReference type="PROSITE" id="PS51186">
    <property type="entry name" value="GNAT"/>
    <property type="match status" value="1"/>
</dbReference>
<dbReference type="AlphaFoldDB" id="A0A6G1FVT1"/>
<dbReference type="EMBL" id="ML975169">
    <property type="protein sequence ID" value="KAF1809883.1"/>
    <property type="molecule type" value="Genomic_DNA"/>
</dbReference>
<organism evidence="2">
    <name type="scientific">Eremomyces bilateralis CBS 781.70</name>
    <dbReference type="NCBI Taxonomy" id="1392243"/>
    <lineage>
        <taxon>Eukaryota</taxon>
        <taxon>Fungi</taxon>
        <taxon>Dikarya</taxon>
        <taxon>Ascomycota</taxon>
        <taxon>Pezizomycotina</taxon>
        <taxon>Dothideomycetes</taxon>
        <taxon>Dothideomycetes incertae sedis</taxon>
        <taxon>Eremomycetales</taxon>
        <taxon>Eremomycetaceae</taxon>
        <taxon>Eremomyces</taxon>
    </lineage>
</organism>
<dbReference type="CDD" id="cd04301">
    <property type="entry name" value="NAT_SF"/>
    <property type="match status" value="1"/>
</dbReference>
<dbReference type="SUPFAM" id="SSF55729">
    <property type="entry name" value="Acyl-CoA N-acyltransferases (Nat)"/>
    <property type="match status" value="1"/>
</dbReference>
<reference evidence="4" key="2">
    <citation type="submission" date="2020-04" db="EMBL/GenBank/DDBJ databases">
        <authorList>
            <consortium name="NCBI Genome Project"/>
        </authorList>
    </citation>
    <scope>NUCLEOTIDE SEQUENCE</scope>
    <source>
        <strain evidence="4">CBS 781.70</strain>
    </source>
</reference>
<dbReference type="InterPro" id="IPR000182">
    <property type="entry name" value="GNAT_dom"/>
</dbReference>
<gene>
    <name evidence="2 4" type="ORF">P152DRAFT_378068</name>
</gene>
<evidence type="ECO:0000259" key="1">
    <source>
        <dbReference type="PROSITE" id="PS51186"/>
    </source>
</evidence>
<evidence type="ECO:0000313" key="4">
    <source>
        <dbReference type="RefSeq" id="XP_033531514.1"/>
    </source>
</evidence>
<name>A0A6G1FVT1_9PEZI</name>
<dbReference type="InterPro" id="IPR016181">
    <property type="entry name" value="Acyl_CoA_acyltransferase"/>
</dbReference>
<dbReference type="GO" id="GO:0016747">
    <property type="term" value="F:acyltransferase activity, transferring groups other than amino-acyl groups"/>
    <property type="evidence" value="ECO:0007669"/>
    <property type="project" value="InterPro"/>
</dbReference>
<dbReference type="OrthoDB" id="2832510at2759"/>
<feature type="non-terminal residue" evidence="2">
    <location>
        <position position="1"/>
    </location>
</feature>
<sequence length="70" mass="8026">RPFLFLTILAVHPKHQRKGVGAALLRWGIDRADALGIECFIEATPEGRRSYERVGFRAVQERVFDMRPFG</sequence>
<dbReference type="Gene3D" id="3.40.630.30">
    <property type="match status" value="1"/>
</dbReference>
<evidence type="ECO:0000313" key="3">
    <source>
        <dbReference type="Proteomes" id="UP000504638"/>
    </source>
</evidence>
<evidence type="ECO:0000313" key="2">
    <source>
        <dbReference type="EMBL" id="KAF1809883.1"/>
    </source>
</evidence>
<protein>
    <recommendedName>
        <fullName evidence="1">N-acetyltransferase domain-containing protein</fullName>
    </recommendedName>
</protein>
<dbReference type="PANTHER" id="PTHR42791:SF14">
    <property type="entry name" value="N-ACETYLTRANSFERASE DOMAIN-CONTAINING PROTEIN"/>
    <property type="match status" value="1"/>
</dbReference>
<dbReference type="GeneID" id="54416230"/>
<proteinExistence type="predicted"/>
<accession>A0A6G1FVT1</accession>
<dbReference type="InterPro" id="IPR052523">
    <property type="entry name" value="Trichothecene_AcTrans"/>
</dbReference>
<keyword evidence="3" id="KW-1185">Reference proteome</keyword>
<dbReference type="Proteomes" id="UP000504638">
    <property type="component" value="Unplaced"/>
</dbReference>
<feature type="domain" description="N-acetyltransferase" evidence="1">
    <location>
        <begin position="1"/>
        <end position="70"/>
    </location>
</feature>
<reference evidence="4" key="3">
    <citation type="submission" date="2025-04" db="UniProtKB">
        <authorList>
            <consortium name="RefSeq"/>
        </authorList>
    </citation>
    <scope>IDENTIFICATION</scope>
    <source>
        <strain evidence="4">CBS 781.70</strain>
    </source>
</reference>
<dbReference type="Pfam" id="PF13673">
    <property type="entry name" value="Acetyltransf_10"/>
    <property type="match status" value="1"/>
</dbReference>
<dbReference type="RefSeq" id="XP_033531514.1">
    <property type="nucleotide sequence ID" value="XM_033675660.1"/>
</dbReference>
<feature type="non-terminal residue" evidence="2">
    <location>
        <position position="70"/>
    </location>
</feature>
<reference evidence="2 4" key="1">
    <citation type="submission" date="2020-01" db="EMBL/GenBank/DDBJ databases">
        <authorList>
            <consortium name="DOE Joint Genome Institute"/>
            <person name="Haridas S."/>
            <person name="Albert R."/>
            <person name="Binder M."/>
            <person name="Bloem J."/>
            <person name="Labutti K."/>
            <person name="Salamov A."/>
            <person name="Andreopoulos B."/>
            <person name="Baker S.E."/>
            <person name="Barry K."/>
            <person name="Bills G."/>
            <person name="Bluhm B.H."/>
            <person name="Cannon C."/>
            <person name="Castanera R."/>
            <person name="Culley D.E."/>
            <person name="Daum C."/>
            <person name="Ezra D."/>
            <person name="Gonzalez J.B."/>
            <person name="Henrissat B."/>
            <person name="Kuo A."/>
            <person name="Liang C."/>
            <person name="Lipzen A."/>
            <person name="Lutzoni F."/>
            <person name="Magnuson J."/>
            <person name="Mondo S."/>
            <person name="Nolan M."/>
            <person name="Ohm R."/>
            <person name="Pangilinan J."/>
            <person name="Park H.-J."/>
            <person name="Ramirez L."/>
            <person name="Alfaro M."/>
            <person name="Sun H."/>
            <person name="Tritt A."/>
            <person name="Yoshinaga Y."/>
            <person name="Zwiers L.-H."/>
            <person name="Turgeon B.G."/>
            <person name="Goodwin S.B."/>
            <person name="Spatafora J.W."/>
            <person name="Crous P.W."/>
            <person name="Grigoriev I.V."/>
        </authorList>
    </citation>
    <scope>NUCLEOTIDE SEQUENCE</scope>
    <source>
        <strain evidence="2 4">CBS 781.70</strain>
    </source>
</reference>
<dbReference type="PANTHER" id="PTHR42791">
    <property type="entry name" value="GNAT FAMILY ACETYLTRANSFERASE"/>
    <property type="match status" value="1"/>
</dbReference>